<keyword evidence="4 6" id="KW-0694">RNA-binding</keyword>
<dbReference type="EMBL" id="UYSU01033745">
    <property type="protein sequence ID" value="VDL92942.1"/>
    <property type="molecule type" value="Genomic_DNA"/>
</dbReference>
<evidence type="ECO:0000313" key="8">
    <source>
        <dbReference type="Proteomes" id="UP000275846"/>
    </source>
</evidence>
<dbReference type="GO" id="GO:0003743">
    <property type="term" value="F:translation initiation factor activity"/>
    <property type="evidence" value="ECO:0007669"/>
    <property type="project" value="UniProtKB-KW"/>
</dbReference>
<keyword evidence="2 6" id="KW-0396">Initiation factor</keyword>
<dbReference type="PANTHER" id="PTHR11960">
    <property type="entry name" value="EUKARYOTIC TRANSLATION INITIATION FACTOR 4E RELATED"/>
    <property type="match status" value="1"/>
</dbReference>
<dbReference type="Proteomes" id="UP000275846">
    <property type="component" value="Unassembled WGS sequence"/>
</dbReference>
<keyword evidence="3" id="KW-0810">Translation regulation</keyword>
<name>A0A183SQQ9_SCHSO</name>
<evidence type="ECO:0000256" key="1">
    <source>
        <dbReference type="ARBA" id="ARBA00009860"/>
    </source>
</evidence>
<keyword evidence="5 6" id="KW-0648">Protein biosynthesis</keyword>
<evidence type="ECO:0000313" key="7">
    <source>
        <dbReference type="EMBL" id="VDL92942.1"/>
    </source>
</evidence>
<reference evidence="9" key="1">
    <citation type="submission" date="2016-06" db="UniProtKB">
        <authorList>
            <consortium name="WormBaseParasite"/>
        </authorList>
    </citation>
    <scope>IDENTIFICATION</scope>
</reference>
<reference evidence="7 8" key="2">
    <citation type="submission" date="2018-11" db="EMBL/GenBank/DDBJ databases">
        <authorList>
            <consortium name="Pathogen Informatics"/>
        </authorList>
    </citation>
    <scope>NUCLEOTIDE SEQUENCE [LARGE SCALE GENOMIC DNA]</scope>
    <source>
        <strain evidence="7 8">NST_G2</strain>
    </source>
</reference>
<dbReference type="SUPFAM" id="SSF55418">
    <property type="entry name" value="eIF4e-like"/>
    <property type="match status" value="1"/>
</dbReference>
<dbReference type="PROSITE" id="PS00813">
    <property type="entry name" value="IF4E"/>
    <property type="match status" value="1"/>
</dbReference>
<organism evidence="9">
    <name type="scientific">Schistocephalus solidus</name>
    <name type="common">Tapeworm</name>
    <dbReference type="NCBI Taxonomy" id="70667"/>
    <lineage>
        <taxon>Eukaryota</taxon>
        <taxon>Metazoa</taxon>
        <taxon>Spiralia</taxon>
        <taxon>Lophotrochozoa</taxon>
        <taxon>Platyhelminthes</taxon>
        <taxon>Cestoda</taxon>
        <taxon>Eucestoda</taxon>
        <taxon>Diphyllobothriidea</taxon>
        <taxon>Diphyllobothriidae</taxon>
        <taxon>Schistocephalus</taxon>
    </lineage>
</organism>
<evidence type="ECO:0000256" key="6">
    <source>
        <dbReference type="RuleBase" id="RU004374"/>
    </source>
</evidence>
<evidence type="ECO:0000313" key="9">
    <source>
        <dbReference type="WBParaSite" id="SSLN_0000676301-mRNA-1"/>
    </source>
</evidence>
<comment type="similarity">
    <text evidence="1 6">Belongs to the eukaryotic initiation factor 4E family.</text>
</comment>
<dbReference type="InterPro" id="IPR001040">
    <property type="entry name" value="TIF_eIF_4E"/>
</dbReference>
<proteinExistence type="inferred from homology"/>
<evidence type="ECO:0000256" key="2">
    <source>
        <dbReference type="ARBA" id="ARBA00022540"/>
    </source>
</evidence>
<dbReference type="AlphaFoldDB" id="A0A183SQQ9"/>
<evidence type="ECO:0000256" key="5">
    <source>
        <dbReference type="ARBA" id="ARBA00022917"/>
    </source>
</evidence>
<dbReference type="PANTHER" id="PTHR11960:SF8">
    <property type="entry name" value="EUKARYOTIC TRANSLATION INITIATION FACTOR 4E1-RELATED"/>
    <property type="match status" value="1"/>
</dbReference>
<gene>
    <name evidence="7" type="ORF">SSLN_LOCUS6557</name>
</gene>
<dbReference type="GO" id="GO:0006417">
    <property type="term" value="P:regulation of translation"/>
    <property type="evidence" value="ECO:0007669"/>
    <property type="project" value="UniProtKB-KW"/>
</dbReference>
<dbReference type="WBParaSite" id="SSLN_0000676301-mRNA-1">
    <property type="protein sequence ID" value="SSLN_0000676301-mRNA-1"/>
    <property type="gene ID" value="SSLN_0000676301"/>
</dbReference>
<protein>
    <submittedName>
        <fullName evidence="9">EIF-4F 25 kDa subunit</fullName>
    </submittedName>
</protein>
<accession>A0A183SQQ9</accession>
<evidence type="ECO:0000256" key="3">
    <source>
        <dbReference type="ARBA" id="ARBA00022845"/>
    </source>
</evidence>
<dbReference type="Pfam" id="PF01652">
    <property type="entry name" value="IF4E"/>
    <property type="match status" value="1"/>
</dbReference>
<dbReference type="Gene3D" id="3.30.760.10">
    <property type="entry name" value="RNA Cap, Translation Initiation Factor Eif4e"/>
    <property type="match status" value="1"/>
</dbReference>
<dbReference type="InterPro" id="IPR023398">
    <property type="entry name" value="TIF_eIF4e-like"/>
</dbReference>
<dbReference type="GO" id="GO:0016281">
    <property type="term" value="C:eukaryotic translation initiation factor 4F complex"/>
    <property type="evidence" value="ECO:0007669"/>
    <property type="project" value="TreeGrafter"/>
</dbReference>
<sequence length="212" mass="24862">MNQLVYEFGLLISDHCLIRQTLSILCNLNRISAELERTWNFFVFSYSAGKGWEDNMQKIAVFDTVEHFWSILTHTLPPSEIMNGTDIYIFKDGIQPMWEDERNRNGGRWLINVPHIEMLDTYWEELLMLIIGNDWETEAESEQICGAVFQRRARGPKISLWTSDAEDEATVMRIGRRVKDRLKFPDRLSFQTVYQQQNVPKGRDSGEGKYFV</sequence>
<dbReference type="InterPro" id="IPR019770">
    <property type="entry name" value="TIF_eIF_4E_CS"/>
</dbReference>
<evidence type="ECO:0000256" key="4">
    <source>
        <dbReference type="ARBA" id="ARBA00022884"/>
    </source>
</evidence>
<dbReference type="OrthoDB" id="590761at2759"/>
<dbReference type="STRING" id="70667.A0A183SQQ9"/>
<keyword evidence="8" id="KW-1185">Reference proteome</keyword>
<dbReference type="GO" id="GO:0000340">
    <property type="term" value="F:RNA 7-methylguanosine cap binding"/>
    <property type="evidence" value="ECO:0007669"/>
    <property type="project" value="TreeGrafter"/>
</dbReference>